<dbReference type="EMBL" id="LAZR01003355">
    <property type="protein sequence ID" value="KKN19228.1"/>
    <property type="molecule type" value="Genomic_DNA"/>
</dbReference>
<name>A0A0F9RPJ7_9ZZZZ</name>
<protein>
    <submittedName>
        <fullName evidence="1">Uncharacterized protein</fullName>
    </submittedName>
</protein>
<proteinExistence type="predicted"/>
<comment type="caution">
    <text evidence="1">The sequence shown here is derived from an EMBL/GenBank/DDBJ whole genome shotgun (WGS) entry which is preliminary data.</text>
</comment>
<sequence>MTVILKPAQMNVQQGMDLVQVRFESDRIRLYYQTTFKICVGLMGSIKFAMRNEGVRPGLFEQLNTYDRTNFTNPIHHEYRRSGLMTNVDKWDVGFEGSLVKLTFNDAYYMMHYSDGILLYAWLRKAAKEAKRWAGDRGRMFSTFARLTDAEADDKVLYV</sequence>
<reference evidence="1" key="1">
    <citation type="journal article" date="2015" name="Nature">
        <title>Complex archaea that bridge the gap between prokaryotes and eukaryotes.</title>
        <authorList>
            <person name="Spang A."/>
            <person name="Saw J.H."/>
            <person name="Jorgensen S.L."/>
            <person name="Zaremba-Niedzwiedzka K."/>
            <person name="Martijn J."/>
            <person name="Lind A.E."/>
            <person name="van Eijk R."/>
            <person name="Schleper C."/>
            <person name="Guy L."/>
            <person name="Ettema T.J."/>
        </authorList>
    </citation>
    <scope>NUCLEOTIDE SEQUENCE</scope>
</reference>
<accession>A0A0F9RPJ7</accession>
<dbReference type="AlphaFoldDB" id="A0A0F9RPJ7"/>
<evidence type="ECO:0000313" key="1">
    <source>
        <dbReference type="EMBL" id="KKN19228.1"/>
    </source>
</evidence>
<organism evidence="1">
    <name type="scientific">marine sediment metagenome</name>
    <dbReference type="NCBI Taxonomy" id="412755"/>
    <lineage>
        <taxon>unclassified sequences</taxon>
        <taxon>metagenomes</taxon>
        <taxon>ecological metagenomes</taxon>
    </lineage>
</organism>
<gene>
    <name evidence="1" type="ORF">LCGC14_0947970</name>
</gene>